<dbReference type="Gene3D" id="2.60.120.10">
    <property type="entry name" value="Jelly Rolls"/>
    <property type="match status" value="2"/>
</dbReference>
<feature type="domain" description="Pirin C-terminal" evidence="4">
    <location>
        <begin position="176"/>
        <end position="288"/>
    </location>
</feature>
<evidence type="ECO:0000256" key="1">
    <source>
        <dbReference type="ARBA" id="ARBA00008416"/>
    </source>
</evidence>
<dbReference type="EMBL" id="JAQSIP010000001">
    <property type="protein sequence ID" value="MDD0837002.1"/>
    <property type="molecule type" value="Genomic_DNA"/>
</dbReference>
<dbReference type="SUPFAM" id="SSF51182">
    <property type="entry name" value="RmlC-like cupins"/>
    <property type="match status" value="1"/>
</dbReference>
<dbReference type="InterPro" id="IPR014710">
    <property type="entry name" value="RmlC-like_jellyroll"/>
</dbReference>
<dbReference type="InterPro" id="IPR011051">
    <property type="entry name" value="RmlC_Cupin_sf"/>
</dbReference>
<dbReference type="InterPro" id="IPR012093">
    <property type="entry name" value="Pirin"/>
</dbReference>
<gene>
    <name evidence="5" type="ORF">PSQ40_00310</name>
</gene>
<evidence type="ECO:0000313" key="6">
    <source>
        <dbReference type="Proteomes" id="UP001528673"/>
    </source>
</evidence>
<dbReference type="InterPro" id="IPR008778">
    <property type="entry name" value="Pirin_C_dom"/>
</dbReference>
<dbReference type="PIRSF" id="PIRSF006232">
    <property type="entry name" value="Pirin"/>
    <property type="match status" value="1"/>
</dbReference>
<dbReference type="Pfam" id="PF02678">
    <property type="entry name" value="Pirin"/>
    <property type="match status" value="1"/>
</dbReference>
<comment type="caution">
    <text evidence="5">The sequence shown here is derived from an EMBL/GenBank/DDBJ whole genome shotgun (WGS) entry which is preliminary data.</text>
</comment>
<dbReference type="Pfam" id="PF05726">
    <property type="entry name" value="Pirin_C"/>
    <property type="match status" value="1"/>
</dbReference>
<feature type="domain" description="Pirin N-terminal" evidence="3">
    <location>
        <begin position="42"/>
        <end position="120"/>
    </location>
</feature>
<evidence type="ECO:0000313" key="5">
    <source>
        <dbReference type="EMBL" id="MDD0837002.1"/>
    </source>
</evidence>
<name>A0ABT5MT27_9BURK</name>
<evidence type="ECO:0000256" key="2">
    <source>
        <dbReference type="RuleBase" id="RU003457"/>
    </source>
</evidence>
<dbReference type="PANTHER" id="PTHR13903:SF8">
    <property type="entry name" value="PIRIN"/>
    <property type="match status" value="1"/>
</dbReference>
<keyword evidence="6" id="KW-1185">Reference proteome</keyword>
<proteinExistence type="inferred from homology"/>
<sequence>MKNELSLSPVVDGRPLHIGTGFTALNFDESQFGGRADPVVMLDHFHMTQPTFAPHPHAGLSAVTYVLEESASPHVNYDSLGHEGPIRPGALHWLAAGRGAIHTEQPEGEAPHVHALQIFVNLPARLKRMAPRVVHLEPEDVPVYEAPGQRVRVVLGDAFGLSSPATAALPQPFCLLDVALAAGSRFNLALPAAWGGMLYVMTGEVAVLQGDHAWTLHAGQAMGASLSAEASVPELPLCLQVGAAGPARLIWLGGLQLREPLVKQGPFVMNTGEQMQQAISDYQQGRFGTLRWPR</sequence>
<dbReference type="InterPro" id="IPR003829">
    <property type="entry name" value="Pirin_N_dom"/>
</dbReference>
<organism evidence="5 6">
    <name type="scientific">Curvibacter cyanobacteriorum</name>
    <dbReference type="NCBI Taxonomy" id="3026422"/>
    <lineage>
        <taxon>Bacteria</taxon>
        <taxon>Pseudomonadati</taxon>
        <taxon>Pseudomonadota</taxon>
        <taxon>Betaproteobacteria</taxon>
        <taxon>Burkholderiales</taxon>
        <taxon>Comamonadaceae</taxon>
        <taxon>Curvibacter</taxon>
    </lineage>
</organism>
<comment type="similarity">
    <text evidence="1 2">Belongs to the pirin family.</text>
</comment>
<dbReference type="PANTHER" id="PTHR13903">
    <property type="entry name" value="PIRIN-RELATED"/>
    <property type="match status" value="1"/>
</dbReference>
<evidence type="ECO:0000259" key="4">
    <source>
        <dbReference type="Pfam" id="PF05726"/>
    </source>
</evidence>
<dbReference type="CDD" id="cd02247">
    <property type="entry name" value="cupin_pirin_C"/>
    <property type="match status" value="1"/>
</dbReference>
<dbReference type="RefSeq" id="WP_273947820.1">
    <property type="nucleotide sequence ID" value="NZ_JAQSIP010000001.1"/>
</dbReference>
<dbReference type="Proteomes" id="UP001528673">
    <property type="component" value="Unassembled WGS sequence"/>
</dbReference>
<accession>A0ABT5MT27</accession>
<reference evidence="5 6" key="1">
    <citation type="submission" date="2023-02" db="EMBL/GenBank/DDBJ databases">
        <title>Bacterial whole genomic sequence of Curvibacter sp. HBC61.</title>
        <authorList>
            <person name="Le V."/>
            <person name="Ko S.-R."/>
            <person name="Ahn C.-Y."/>
            <person name="Oh H.-M."/>
        </authorList>
    </citation>
    <scope>NUCLEOTIDE SEQUENCE [LARGE SCALE GENOMIC DNA]</scope>
    <source>
        <strain evidence="5 6">HBC61</strain>
    </source>
</reference>
<protein>
    <submittedName>
        <fullName evidence="5">Pirin-like C-terminal cupin domain-containing protein</fullName>
    </submittedName>
</protein>
<evidence type="ECO:0000259" key="3">
    <source>
        <dbReference type="Pfam" id="PF02678"/>
    </source>
</evidence>